<comment type="similarity">
    <text evidence="2">Belongs to the nucleobase:cation symporter-2 (NCS2) (TC 2.A.40) family. Azg-like subfamily.</text>
</comment>
<feature type="transmembrane region" description="Helical" evidence="8">
    <location>
        <begin position="135"/>
        <end position="154"/>
    </location>
</feature>
<dbReference type="EMBL" id="JBHSBH010000013">
    <property type="protein sequence ID" value="MFC3998535.1"/>
    <property type="molecule type" value="Genomic_DNA"/>
</dbReference>
<dbReference type="RefSeq" id="WP_378536436.1">
    <property type="nucleotide sequence ID" value="NZ_JBHSBH010000013.1"/>
</dbReference>
<keyword evidence="10" id="KW-1185">Reference proteome</keyword>
<evidence type="ECO:0000256" key="5">
    <source>
        <dbReference type="ARBA" id="ARBA00022989"/>
    </source>
</evidence>
<feature type="transmembrane region" description="Helical" evidence="8">
    <location>
        <begin position="480"/>
        <end position="502"/>
    </location>
</feature>
<protein>
    <submittedName>
        <fullName evidence="9">NCS2 family permease</fullName>
    </submittedName>
</protein>
<evidence type="ECO:0000313" key="9">
    <source>
        <dbReference type="EMBL" id="MFC3998535.1"/>
    </source>
</evidence>
<feature type="region of interest" description="Disordered" evidence="7">
    <location>
        <begin position="1"/>
        <end position="26"/>
    </location>
</feature>
<evidence type="ECO:0000256" key="4">
    <source>
        <dbReference type="ARBA" id="ARBA00022692"/>
    </source>
</evidence>
<dbReference type="Proteomes" id="UP001595847">
    <property type="component" value="Unassembled WGS sequence"/>
</dbReference>
<evidence type="ECO:0000313" key="10">
    <source>
        <dbReference type="Proteomes" id="UP001595847"/>
    </source>
</evidence>
<gene>
    <name evidence="9" type="ORF">ACFOVU_21600</name>
</gene>
<dbReference type="PANTHER" id="PTHR43337:SF1">
    <property type="entry name" value="XANTHINE_URACIL PERMEASE C887.17-RELATED"/>
    <property type="match status" value="1"/>
</dbReference>
<evidence type="ECO:0000256" key="3">
    <source>
        <dbReference type="ARBA" id="ARBA00022448"/>
    </source>
</evidence>
<dbReference type="InterPro" id="IPR006043">
    <property type="entry name" value="NCS2"/>
</dbReference>
<feature type="transmembrane region" description="Helical" evidence="8">
    <location>
        <begin position="48"/>
        <end position="67"/>
    </location>
</feature>
<feature type="transmembrane region" description="Helical" evidence="8">
    <location>
        <begin position="104"/>
        <end position="123"/>
    </location>
</feature>
<dbReference type="PANTHER" id="PTHR43337">
    <property type="entry name" value="XANTHINE/URACIL PERMEASE C887.17-RELATED"/>
    <property type="match status" value="1"/>
</dbReference>
<feature type="transmembrane region" description="Helical" evidence="8">
    <location>
        <begin position="435"/>
        <end position="468"/>
    </location>
</feature>
<organism evidence="9 10">
    <name type="scientific">Nocardiopsis sediminis</name>
    <dbReference type="NCBI Taxonomy" id="1778267"/>
    <lineage>
        <taxon>Bacteria</taxon>
        <taxon>Bacillati</taxon>
        <taxon>Actinomycetota</taxon>
        <taxon>Actinomycetes</taxon>
        <taxon>Streptosporangiales</taxon>
        <taxon>Nocardiopsidaceae</taxon>
        <taxon>Nocardiopsis</taxon>
    </lineage>
</organism>
<name>A0ABV8FV30_9ACTN</name>
<keyword evidence="4 8" id="KW-0812">Transmembrane</keyword>
<keyword evidence="5 8" id="KW-1133">Transmembrane helix</keyword>
<feature type="transmembrane region" description="Helical" evidence="8">
    <location>
        <begin position="205"/>
        <end position="225"/>
    </location>
</feature>
<accession>A0ABV8FV30</accession>
<evidence type="ECO:0000256" key="7">
    <source>
        <dbReference type="SAM" id="MobiDB-lite"/>
    </source>
</evidence>
<evidence type="ECO:0000256" key="2">
    <source>
        <dbReference type="ARBA" id="ARBA00005697"/>
    </source>
</evidence>
<feature type="transmembrane region" description="Helical" evidence="8">
    <location>
        <begin position="79"/>
        <end position="97"/>
    </location>
</feature>
<proteinExistence type="inferred from homology"/>
<feature type="transmembrane region" description="Helical" evidence="8">
    <location>
        <begin position="295"/>
        <end position="317"/>
    </location>
</feature>
<evidence type="ECO:0000256" key="6">
    <source>
        <dbReference type="ARBA" id="ARBA00023136"/>
    </source>
</evidence>
<dbReference type="InterPro" id="IPR045018">
    <property type="entry name" value="Azg-like"/>
</dbReference>
<comment type="caution">
    <text evidence="9">The sequence shown here is derived from an EMBL/GenBank/DDBJ whole genome shotgun (WGS) entry which is preliminary data.</text>
</comment>
<dbReference type="Pfam" id="PF00860">
    <property type="entry name" value="Xan_ur_permease"/>
    <property type="match status" value="1"/>
</dbReference>
<keyword evidence="3" id="KW-0813">Transport</keyword>
<feature type="transmembrane region" description="Helical" evidence="8">
    <location>
        <begin position="232"/>
        <end position="252"/>
    </location>
</feature>
<keyword evidence="6 8" id="KW-0472">Membrane</keyword>
<evidence type="ECO:0000256" key="1">
    <source>
        <dbReference type="ARBA" id="ARBA00004127"/>
    </source>
</evidence>
<evidence type="ECO:0000256" key="8">
    <source>
        <dbReference type="SAM" id="Phobius"/>
    </source>
</evidence>
<reference evidence="10" key="1">
    <citation type="journal article" date="2019" name="Int. J. Syst. Evol. Microbiol.">
        <title>The Global Catalogue of Microorganisms (GCM) 10K type strain sequencing project: providing services to taxonomists for standard genome sequencing and annotation.</title>
        <authorList>
            <consortium name="The Broad Institute Genomics Platform"/>
            <consortium name="The Broad Institute Genome Sequencing Center for Infectious Disease"/>
            <person name="Wu L."/>
            <person name="Ma J."/>
        </authorList>
    </citation>
    <scope>NUCLEOTIDE SEQUENCE [LARGE SCALE GENOMIC DNA]</scope>
    <source>
        <strain evidence="10">TBRC 1826</strain>
    </source>
</reference>
<feature type="compositionally biased region" description="Pro residues" evidence="7">
    <location>
        <begin position="1"/>
        <end position="10"/>
    </location>
</feature>
<feature type="transmembrane region" description="Helical" evidence="8">
    <location>
        <begin position="406"/>
        <end position="423"/>
    </location>
</feature>
<comment type="subcellular location">
    <subcellularLocation>
        <location evidence="1">Endomembrane system</location>
        <topology evidence="1">Multi-pass membrane protein</topology>
    </subcellularLocation>
</comment>
<sequence>MNPTPQPAEPPADAEEQRTPGRTGLKGRLDRYFHVSARGSDFPREIRGGLATFFAMAYIIVLNPLIVGTAPDMNGDELGIARVAATTALVGGVVSILMGVLSRYPFAIAAGMGLNVIVAYTLAPQMTWADAMGLVVLEGIVLLVLVLTGFRAAVFRAVPPGLKTAIAVGLGMFLALVGFVNAGFVRRVPDAAGTTVPVQLGEGGLSGWPILVFVIGLLITVALIVRKVKGAMLIGIGVATAVAIAVEATAHVGPAVGADGAPNPGGWSLTVPALPASVSDLVAVPDFSLVGNFSLFGSFSNIGVIAVILLLFTLLLADFFDTMGTMVGVGGQAGLTDSEGNLPAAREVLVADALGTIAGGAANASANTLFAESAAGVGEGARTGIAPVVTGALFLVATLFSPLVELVPFEAATPVLIIVGFMMMTQISKIDFTDYAIGIPAFLTIAMMPFSYSIANGIGIGFIAYAFIRLVQGRPRDVHPLMWLVSAAFAVHFAIGPIETLLGV</sequence>
<feature type="transmembrane region" description="Helical" evidence="8">
    <location>
        <begin position="166"/>
        <end position="185"/>
    </location>
</feature>